<keyword evidence="3" id="KW-0560">Oxidoreductase</keyword>
<sequence length="328" mass="35537">MASLPATHRKLVVKSLSTNFALATEIITEQLPKPKANQVLIKNKFLGINATDINVTAGRYTEPNAIGFVPGLEAIGEIVEIGNEVSKFKVGQPVAYMGIGCSAEYMCVPHQAVHSVPEIRPEYLVSLICGSTACIALDKAGEIKAGDKVLITAAAGGTGHICVQFAKEKGCHVAGLCSSEEKADFLKQIGCDRIIDYKKENLGEVLSREYPTGIDVVWETIGGEVFNQCLDNLAIHARLILIGYITKYKSETGYAAKGLEGLPTTLLWKSASVRGFILNHFTKHVPTYHAQFLESFKTDKIKVKMDKGVFKGLESIASAVEVFCTSKK</sequence>
<organism evidence="5 6">
    <name type="scientific">Strigamia maritima</name>
    <name type="common">European centipede</name>
    <name type="synonym">Geophilus maritimus</name>
    <dbReference type="NCBI Taxonomy" id="126957"/>
    <lineage>
        <taxon>Eukaryota</taxon>
        <taxon>Metazoa</taxon>
        <taxon>Ecdysozoa</taxon>
        <taxon>Arthropoda</taxon>
        <taxon>Myriapoda</taxon>
        <taxon>Chilopoda</taxon>
        <taxon>Pleurostigmophora</taxon>
        <taxon>Geophilomorpha</taxon>
        <taxon>Linotaeniidae</taxon>
        <taxon>Strigamia</taxon>
    </lineage>
</organism>
<dbReference type="FunFam" id="3.40.50.720:FF:000121">
    <property type="entry name" value="Prostaglandin reductase 2"/>
    <property type="match status" value="1"/>
</dbReference>
<dbReference type="InterPro" id="IPR036291">
    <property type="entry name" value="NAD(P)-bd_dom_sf"/>
</dbReference>
<dbReference type="Proteomes" id="UP000014500">
    <property type="component" value="Unassembled WGS sequence"/>
</dbReference>
<dbReference type="HOGENOM" id="CLU_026673_3_1_1"/>
<accession>T1IMR1</accession>
<dbReference type="Pfam" id="PF00107">
    <property type="entry name" value="ADH_zinc_N"/>
    <property type="match status" value="1"/>
</dbReference>
<dbReference type="GO" id="GO:0005739">
    <property type="term" value="C:mitochondrion"/>
    <property type="evidence" value="ECO:0007669"/>
    <property type="project" value="TreeGrafter"/>
</dbReference>
<dbReference type="OMA" id="GSMECLM"/>
<dbReference type="SUPFAM" id="SSF50129">
    <property type="entry name" value="GroES-like"/>
    <property type="match status" value="1"/>
</dbReference>
<evidence type="ECO:0000256" key="2">
    <source>
        <dbReference type="ARBA" id="ARBA00011981"/>
    </source>
</evidence>
<dbReference type="EC" id="1.3.1.48" evidence="2"/>
<dbReference type="InterPro" id="IPR013149">
    <property type="entry name" value="ADH-like_C"/>
</dbReference>
<dbReference type="InterPro" id="IPR013154">
    <property type="entry name" value="ADH-like_N"/>
</dbReference>
<dbReference type="InterPro" id="IPR002364">
    <property type="entry name" value="Quin_OxRdtase/zeta-crystal_CS"/>
</dbReference>
<comment type="similarity">
    <text evidence="1">Belongs to the zinc-containing alcohol dehydrogenase family. Quinone oxidoreductase subfamily.</text>
</comment>
<dbReference type="eggNOG" id="KOG1196">
    <property type="taxonomic scope" value="Eukaryota"/>
</dbReference>
<dbReference type="Gene3D" id="3.40.50.720">
    <property type="entry name" value="NAD(P)-binding Rossmann-like Domain"/>
    <property type="match status" value="1"/>
</dbReference>
<dbReference type="EMBL" id="JH431093">
    <property type="status" value="NOT_ANNOTATED_CDS"/>
    <property type="molecule type" value="Genomic_DNA"/>
</dbReference>
<evidence type="ECO:0000256" key="1">
    <source>
        <dbReference type="ARBA" id="ARBA00010371"/>
    </source>
</evidence>
<reference evidence="5" key="2">
    <citation type="submission" date="2015-02" db="UniProtKB">
        <authorList>
            <consortium name="EnsemblMetazoa"/>
        </authorList>
    </citation>
    <scope>IDENTIFICATION</scope>
</reference>
<dbReference type="GO" id="GO:0008270">
    <property type="term" value="F:zinc ion binding"/>
    <property type="evidence" value="ECO:0007669"/>
    <property type="project" value="InterPro"/>
</dbReference>
<dbReference type="SUPFAM" id="SSF51735">
    <property type="entry name" value="NAD(P)-binding Rossmann-fold domains"/>
    <property type="match status" value="1"/>
</dbReference>
<dbReference type="AlphaFoldDB" id="T1IMR1"/>
<evidence type="ECO:0000313" key="5">
    <source>
        <dbReference type="EnsemblMetazoa" id="SMAR002274-PA"/>
    </source>
</evidence>
<keyword evidence="6" id="KW-1185">Reference proteome</keyword>
<dbReference type="InterPro" id="IPR011032">
    <property type="entry name" value="GroES-like_sf"/>
</dbReference>
<dbReference type="SMART" id="SM00829">
    <property type="entry name" value="PKS_ER"/>
    <property type="match status" value="1"/>
</dbReference>
<name>T1IMR1_STRMM</name>
<dbReference type="STRING" id="126957.T1IMR1"/>
<dbReference type="PhylomeDB" id="T1IMR1"/>
<dbReference type="Pfam" id="PF08240">
    <property type="entry name" value="ADH_N"/>
    <property type="match status" value="1"/>
</dbReference>
<reference evidence="6" key="1">
    <citation type="submission" date="2011-05" db="EMBL/GenBank/DDBJ databases">
        <authorList>
            <person name="Richards S.R."/>
            <person name="Qu J."/>
            <person name="Jiang H."/>
            <person name="Jhangiani S.N."/>
            <person name="Agravi P."/>
            <person name="Goodspeed R."/>
            <person name="Gross S."/>
            <person name="Mandapat C."/>
            <person name="Jackson L."/>
            <person name="Mathew T."/>
            <person name="Pu L."/>
            <person name="Thornton R."/>
            <person name="Saada N."/>
            <person name="Wilczek-Boney K.B."/>
            <person name="Lee S."/>
            <person name="Kovar C."/>
            <person name="Wu Y."/>
            <person name="Scherer S.E."/>
            <person name="Worley K.C."/>
            <person name="Muzny D.M."/>
            <person name="Gibbs R."/>
        </authorList>
    </citation>
    <scope>NUCLEOTIDE SEQUENCE</scope>
    <source>
        <strain evidence="6">Brora</strain>
    </source>
</reference>
<dbReference type="Gene3D" id="3.90.180.10">
    <property type="entry name" value="Medium-chain alcohol dehydrogenases, catalytic domain"/>
    <property type="match status" value="1"/>
</dbReference>
<dbReference type="InterPro" id="IPR051397">
    <property type="entry name" value="Zn-ADH-like_protein"/>
</dbReference>
<feature type="domain" description="Enoyl reductase (ER)" evidence="4">
    <location>
        <begin position="15"/>
        <end position="323"/>
    </location>
</feature>
<dbReference type="InterPro" id="IPR020843">
    <property type="entry name" value="ER"/>
</dbReference>
<dbReference type="PANTHER" id="PTHR43677:SF3">
    <property type="entry name" value="PROSTAGLANDIN REDUCTASE 3"/>
    <property type="match status" value="1"/>
</dbReference>
<evidence type="ECO:0000313" key="6">
    <source>
        <dbReference type="Proteomes" id="UP000014500"/>
    </source>
</evidence>
<dbReference type="GO" id="GO:0047522">
    <property type="term" value="F:15-oxoprostaglandin 13-reductase [NAD(P)+] activity"/>
    <property type="evidence" value="ECO:0007669"/>
    <property type="project" value="UniProtKB-EC"/>
</dbReference>
<evidence type="ECO:0000256" key="3">
    <source>
        <dbReference type="ARBA" id="ARBA00023002"/>
    </source>
</evidence>
<evidence type="ECO:0000259" key="4">
    <source>
        <dbReference type="SMART" id="SM00829"/>
    </source>
</evidence>
<proteinExistence type="inferred from homology"/>
<dbReference type="PROSITE" id="PS01162">
    <property type="entry name" value="QOR_ZETA_CRYSTAL"/>
    <property type="match status" value="1"/>
</dbReference>
<protein>
    <recommendedName>
        <fullName evidence="2">15-oxoprostaglandin 13-reductase</fullName>
        <ecNumber evidence="2">1.3.1.48</ecNumber>
    </recommendedName>
</protein>
<dbReference type="PANTHER" id="PTHR43677">
    <property type="entry name" value="SHORT-CHAIN DEHYDROGENASE/REDUCTASE"/>
    <property type="match status" value="1"/>
</dbReference>
<dbReference type="EnsemblMetazoa" id="SMAR002274-RA">
    <property type="protein sequence ID" value="SMAR002274-PA"/>
    <property type="gene ID" value="SMAR002274"/>
</dbReference>